<accession>A0A9N9QNQ8</accession>
<feature type="compositionally biased region" description="Low complexity" evidence="2">
    <location>
        <begin position="545"/>
        <end position="554"/>
    </location>
</feature>
<evidence type="ECO:0000313" key="4">
    <source>
        <dbReference type="EMBL" id="CAG9765589.1"/>
    </source>
</evidence>
<name>A0A9N9QNQ8_9CUCU</name>
<proteinExistence type="predicted"/>
<dbReference type="SUPFAM" id="SSF57667">
    <property type="entry name" value="beta-beta-alpha zinc fingers"/>
    <property type="match status" value="2"/>
</dbReference>
<dbReference type="GO" id="GO:0003676">
    <property type="term" value="F:nucleic acid binding"/>
    <property type="evidence" value="ECO:0007669"/>
    <property type="project" value="InterPro"/>
</dbReference>
<dbReference type="PROSITE" id="PS00028">
    <property type="entry name" value="ZINC_FINGER_C2H2_1"/>
    <property type="match status" value="1"/>
</dbReference>
<organism evidence="4 5">
    <name type="scientific">Ceutorhynchus assimilis</name>
    <name type="common">cabbage seed weevil</name>
    <dbReference type="NCBI Taxonomy" id="467358"/>
    <lineage>
        <taxon>Eukaryota</taxon>
        <taxon>Metazoa</taxon>
        <taxon>Ecdysozoa</taxon>
        <taxon>Arthropoda</taxon>
        <taxon>Hexapoda</taxon>
        <taxon>Insecta</taxon>
        <taxon>Pterygota</taxon>
        <taxon>Neoptera</taxon>
        <taxon>Endopterygota</taxon>
        <taxon>Coleoptera</taxon>
        <taxon>Polyphaga</taxon>
        <taxon>Cucujiformia</taxon>
        <taxon>Curculionidae</taxon>
        <taxon>Ceutorhynchinae</taxon>
        <taxon>Ceutorhynchus</taxon>
    </lineage>
</organism>
<evidence type="ECO:0000313" key="5">
    <source>
        <dbReference type="Proteomes" id="UP001152799"/>
    </source>
</evidence>
<keyword evidence="1" id="KW-0479">Metal-binding</keyword>
<feature type="region of interest" description="Disordered" evidence="2">
    <location>
        <begin position="534"/>
        <end position="554"/>
    </location>
</feature>
<feature type="domain" description="C2H2-type" evidence="3">
    <location>
        <begin position="81"/>
        <end position="110"/>
    </location>
</feature>
<gene>
    <name evidence="4" type="ORF">CEUTPL_LOCUS6194</name>
</gene>
<dbReference type="GO" id="GO:0008270">
    <property type="term" value="F:zinc ion binding"/>
    <property type="evidence" value="ECO:0007669"/>
    <property type="project" value="UniProtKB-KW"/>
</dbReference>
<dbReference type="InterPro" id="IPR036236">
    <property type="entry name" value="Znf_C2H2_sf"/>
</dbReference>
<reference evidence="4" key="1">
    <citation type="submission" date="2022-01" db="EMBL/GenBank/DDBJ databases">
        <authorList>
            <person name="King R."/>
        </authorList>
    </citation>
    <scope>NUCLEOTIDE SEQUENCE</scope>
</reference>
<dbReference type="OrthoDB" id="434647at2759"/>
<evidence type="ECO:0000256" key="2">
    <source>
        <dbReference type="SAM" id="MobiDB-lite"/>
    </source>
</evidence>
<dbReference type="Proteomes" id="UP001152799">
    <property type="component" value="Chromosome 3"/>
</dbReference>
<dbReference type="PROSITE" id="PS50157">
    <property type="entry name" value="ZINC_FINGER_C2H2_2"/>
    <property type="match status" value="1"/>
</dbReference>
<keyword evidence="5" id="KW-1185">Reference proteome</keyword>
<dbReference type="Gene3D" id="3.30.160.60">
    <property type="entry name" value="Classic Zinc Finger"/>
    <property type="match status" value="2"/>
</dbReference>
<dbReference type="SMART" id="SM00451">
    <property type="entry name" value="ZnF_U1"/>
    <property type="match status" value="3"/>
</dbReference>
<keyword evidence="1" id="KW-0862">Zinc</keyword>
<evidence type="ECO:0000259" key="3">
    <source>
        <dbReference type="PROSITE" id="PS50157"/>
    </source>
</evidence>
<sequence length="568" mass="64561">MDKKTTEVLISQALNKVVTTTQCKLCGVKMDNSSAQKSHLSSKRHKDNVTLFKKKIQQKVSSNLENARPVKVHIPPKAKPFNCKACSRSFGAQPDLDNHNSTESHLRNVECYCSICCLLMQRKADLWEHLKTERHNSNLATLGYPPINGKYSPFCKTLANGLEYRMYSDYCYICETKFLTTELSVGHYTSLDHEKAAELWLEKYCNVPSKQEVVSESMPKKSKESKLAPRFLELGQQNILSENQQQAPKEDLEPDLSSKVSKSLEESKPKSPNYCDIATNMTENAQSSIATTATKQENLNDSGSLKNKVFLELEKLVQKLYYSKEVPYNVGLNYLKKINKEVDEIITTNKDVKEKLDEAACSNNNFNLNGFSFTGLTKENAKPLLYPVNFEKPIDLIIVPVTLENNVTPTNSQINPEIEASKKTHNRKKSTNNKNISDLLSDTISKKQNCKENVDELELLNEIEVLLKQLGNVEEEPLLEDILKCLQGFNEQLDTIDLKKLEDDQKIEAENIAETIEPKSKFVYSKNDLLSLEPLHGNRKENPTSVSNNYSEENSNPFRKFVDVYQEH</sequence>
<dbReference type="InterPro" id="IPR003604">
    <property type="entry name" value="Matrin/U1-like-C_Znf_C2H2"/>
</dbReference>
<keyword evidence="1" id="KW-0863">Zinc-finger</keyword>
<dbReference type="EMBL" id="OU892279">
    <property type="protein sequence ID" value="CAG9765589.1"/>
    <property type="molecule type" value="Genomic_DNA"/>
</dbReference>
<protein>
    <recommendedName>
        <fullName evidence="3">C2H2-type domain-containing protein</fullName>
    </recommendedName>
</protein>
<evidence type="ECO:0000256" key="1">
    <source>
        <dbReference type="PROSITE-ProRule" id="PRU00042"/>
    </source>
</evidence>
<dbReference type="InterPro" id="IPR013087">
    <property type="entry name" value="Znf_C2H2_type"/>
</dbReference>
<dbReference type="SMART" id="SM00355">
    <property type="entry name" value="ZnF_C2H2"/>
    <property type="match status" value="3"/>
</dbReference>
<feature type="region of interest" description="Disordered" evidence="2">
    <location>
        <begin position="242"/>
        <end position="275"/>
    </location>
</feature>
<dbReference type="AlphaFoldDB" id="A0A9N9QNQ8"/>